<name>A0ABP0R4X7_9DINO</name>
<dbReference type="PANTHER" id="PTHR46270">
    <property type="entry name" value="ARMADILLO-TYPE FOLD-RELATED"/>
    <property type="match status" value="1"/>
</dbReference>
<evidence type="ECO:0000313" key="4">
    <source>
        <dbReference type="Proteomes" id="UP001642464"/>
    </source>
</evidence>
<dbReference type="Gene3D" id="3.80.10.10">
    <property type="entry name" value="Ribonuclease Inhibitor"/>
    <property type="match status" value="1"/>
</dbReference>
<dbReference type="InterPro" id="IPR001611">
    <property type="entry name" value="Leu-rich_rpt"/>
</dbReference>
<evidence type="ECO:0000313" key="3">
    <source>
        <dbReference type="EMBL" id="CAK9095224.1"/>
    </source>
</evidence>
<evidence type="ECO:0000259" key="2">
    <source>
        <dbReference type="PROSITE" id="PS50104"/>
    </source>
</evidence>
<sequence length="703" mass="75682">MADEGGAVAPAAWDLSQRNGDAHMADEKLEAALRKRLGKLEAAHLKKKEKARKIYNDPKRKKNKKKKLRKPEAIRAKTLSLKSKKLGDDGVRVVFDFSDYVADVIKLDLSNNAVKDVGARAVGGFLLRSNTEVLNLSKNEITDGAVVQLAAGISGSKLVELNLNNNQLTSGGVNKLADAIPRAAYLKKLTVSGNGKLDKATRKKLTKALRAPKVRETPEEAIAKAKALKSMPPPSPSDEADARDLEPAAVDLVSKLVASVSGGCGGPGVPNSALLAKMDWLTNYAAVIPILRNSDASDVLLPLATGEVTAMTDADRLRAAMAIAKISGDTSEGAAMLRETGVVDLLLEQLESVVNKPEETFLGLNWDLGSVLVPILSLSTQRENSPAMEAAPDLVLQASTQLLEDGRAGDVERAVAALGHLTAGGKTPSNKMATGVFLRDVRDRANKRGSKEVDPAFVNAGMEAAGLMGELEFVGNATGENRYKQSGGTGKTDFDCMISYSWAQKPVAKHLKIQLERRGFSVNLDEHFMSSNIYERMADAIKTSKVVILCASHEYRLSPNCQREACFAADNGKKLVPVIVQDGYRPEDWLGFVIAGLLYYDLSMRDGRKFSAVVDDIVKKEFAAEREGSPAGDASPARPGQRGPRVGSRTWLSRESRFGELAFAGWIEVLRARAFVVEARAPTPGDATDFEKVTGQLAELQQP</sequence>
<accession>A0ABP0R4X7</accession>
<comment type="caution">
    <text evidence="3">The sequence shown here is derived from an EMBL/GenBank/DDBJ whole genome shotgun (WGS) entry which is preliminary data.</text>
</comment>
<dbReference type="Pfam" id="PF13516">
    <property type="entry name" value="LRR_6"/>
    <property type="match status" value="2"/>
</dbReference>
<keyword evidence="4" id="KW-1185">Reference proteome</keyword>
<gene>
    <name evidence="3" type="ORF">SCF082_LOCUS44736</name>
</gene>
<proteinExistence type="predicted"/>
<dbReference type="PANTHER" id="PTHR46270:SF2">
    <property type="entry name" value="TIR DOMAIN-CONTAINING PROTEIN"/>
    <property type="match status" value="1"/>
</dbReference>
<feature type="region of interest" description="Disordered" evidence="1">
    <location>
        <begin position="48"/>
        <end position="70"/>
    </location>
</feature>
<dbReference type="InterPro" id="IPR000157">
    <property type="entry name" value="TIR_dom"/>
</dbReference>
<feature type="domain" description="TIR" evidence="2">
    <location>
        <begin position="492"/>
        <end position="618"/>
    </location>
</feature>
<feature type="compositionally biased region" description="Basic residues" evidence="1">
    <location>
        <begin position="59"/>
        <end position="69"/>
    </location>
</feature>
<dbReference type="PROSITE" id="PS50104">
    <property type="entry name" value="TIR"/>
    <property type="match status" value="1"/>
</dbReference>
<reference evidence="3 4" key="1">
    <citation type="submission" date="2024-02" db="EMBL/GenBank/DDBJ databases">
        <authorList>
            <person name="Chen Y."/>
            <person name="Shah S."/>
            <person name="Dougan E. K."/>
            <person name="Thang M."/>
            <person name="Chan C."/>
        </authorList>
    </citation>
    <scope>NUCLEOTIDE SEQUENCE [LARGE SCALE GENOMIC DNA]</scope>
</reference>
<protein>
    <submittedName>
        <fullName evidence="3">Dynein regulatory complex subunit 5 (T-complex-associated testis-expressed protein 1) (Tcte-1)</fullName>
    </submittedName>
</protein>
<dbReference type="SMART" id="SM00368">
    <property type="entry name" value="LRR_RI"/>
    <property type="match status" value="3"/>
</dbReference>
<organism evidence="3 4">
    <name type="scientific">Durusdinium trenchii</name>
    <dbReference type="NCBI Taxonomy" id="1381693"/>
    <lineage>
        <taxon>Eukaryota</taxon>
        <taxon>Sar</taxon>
        <taxon>Alveolata</taxon>
        <taxon>Dinophyceae</taxon>
        <taxon>Suessiales</taxon>
        <taxon>Symbiodiniaceae</taxon>
        <taxon>Durusdinium</taxon>
    </lineage>
</organism>
<dbReference type="Pfam" id="PF13676">
    <property type="entry name" value="TIR_2"/>
    <property type="match status" value="1"/>
</dbReference>
<dbReference type="Proteomes" id="UP001642464">
    <property type="component" value="Unassembled WGS sequence"/>
</dbReference>
<dbReference type="SUPFAM" id="SSF52200">
    <property type="entry name" value="Toll/Interleukin receptor TIR domain"/>
    <property type="match status" value="1"/>
</dbReference>
<feature type="region of interest" description="Disordered" evidence="1">
    <location>
        <begin position="625"/>
        <end position="648"/>
    </location>
</feature>
<dbReference type="EMBL" id="CAXAMM010040754">
    <property type="protein sequence ID" value="CAK9095224.1"/>
    <property type="molecule type" value="Genomic_DNA"/>
</dbReference>
<dbReference type="InterPro" id="IPR032675">
    <property type="entry name" value="LRR_dom_sf"/>
</dbReference>
<dbReference type="Gene3D" id="3.40.50.10140">
    <property type="entry name" value="Toll/interleukin-1 receptor homology (TIR) domain"/>
    <property type="match status" value="1"/>
</dbReference>
<dbReference type="SUPFAM" id="SSF52047">
    <property type="entry name" value="RNI-like"/>
    <property type="match status" value="1"/>
</dbReference>
<dbReference type="InterPro" id="IPR035897">
    <property type="entry name" value="Toll_tir_struct_dom_sf"/>
</dbReference>
<evidence type="ECO:0000256" key="1">
    <source>
        <dbReference type="SAM" id="MobiDB-lite"/>
    </source>
</evidence>